<organism evidence="1 2">
    <name type="scientific">Elysia crispata</name>
    <name type="common">lettuce slug</name>
    <dbReference type="NCBI Taxonomy" id="231223"/>
    <lineage>
        <taxon>Eukaryota</taxon>
        <taxon>Metazoa</taxon>
        <taxon>Spiralia</taxon>
        <taxon>Lophotrochozoa</taxon>
        <taxon>Mollusca</taxon>
        <taxon>Gastropoda</taxon>
        <taxon>Heterobranchia</taxon>
        <taxon>Euthyneura</taxon>
        <taxon>Panpulmonata</taxon>
        <taxon>Sacoglossa</taxon>
        <taxon>Placobranchoidea</taxon>
        <taxon>Plakobranchidae</taxon>
        <taxon>Elysia</taxon>
    </lineage>
</organism>
<accession>A0AAE0YQ51</accession>
<comment type="caution">
    <text evidence="1">The sequence shown here is derived from an EMBL/GenBank/DDBJ whole genome shotgun (WGS) entry which is preliminary data.</text>
</comment>
<proteinExistence type="predicted"/>
<gene>
    <name evidence="1" type="ORF">RRG08_030646</name>
</gene>
<name>A0AAE0YQ51_9GAST</name>
<evidence type="ECO:0000313" key="2">
    <source>
        <dbReference type="Proteomes" id="UP001283361"/>
    </source>
</evidence>
<sequence>MSSVKSEAHTRLTSDWCEVSAEEVPPVDLINLDASIKLSDDYLDRDGEELGYKFKVVSSRLHLLVRWIRVVFSVLCGSLEQRTVYYLGPAFTGRLLFVRRLSMFTGVVAPVVLGQFAQMFLRGGE</sequence>
<dbReference type="Proteomes" id="UP001283361">
    <property type="component" value="Unassembled WGS sequence"/>
</dbReference>
<evidence type="ECO:0000313" key="1">
    <source>
        <dbReference type="EMBL" id="KAK3754231.1"/>
    </source>
</evidence>
<dbReference type="EMBL" id="JAWDGP010005684">
    <property type="protein sequence ID" value="KAK3754231.1"/>
    <property type="molecule type" value="Genomic_DNA"/>
</dbReference>
<keyword evidence="2" id="KW-1185">Reference proteome</keyword>
<reference evidence="1" key="1">
    <citation type="journal article" date="2023" name="G3 (Bethesda)">
        <title>A reference genome for the long-term kleptoplast-retaining sea slug Elysia crispata morphotype clarki.</title>
        <authorList>
            <person name="Eastman K.E."/>
            <person name="Pendleton A.L."/>
            <person name="Shaikh M.A."/>
            <person name="Suttiyut T."/>
            <person name="Ogas R."/>
            <person name="Tomko P."/>
            <person name="Gavelis G."/>
            <person name="Widhalm J.R."/>
            <person name="Wisecaver J.H."/>
        </authorList>
    </citation>
    <scope>NUCLEOTIDE SEQUENCE</scope>
    <source>
        <strain evidence="1">ECLA1</strain>
    </source>
</reference>
<dbReference type="AlphaFoldDB" id="A0AAE0YQ51"/>
<protein>
    <submittedName>
        <fullName evidence="1">Uncharacterized protein</fullName>
    </submittedName>
</protein>